<protein>
    <submittedName>
        <fullName evidence="1">Uncharacterized protein</fullName>
    </submittedName>
</protein>
<organism evidence="1 2">
    <name type="scientific">Sporothrix eucalyptigena</name>
    <dbReference type="NCBI Taxonomy" id="1812306"/>
    <lineage>
        <taxon>Eukaryota</taxon>
        <taxon>Fungi</taxon>
        <taxon>Dikarya</taxon>
        <taxon>Ascomycota</taxon>
        <taxon>Pezizomycotina</taxon>
        <taxon>Sordariomycetes</taxon>
        <taxon>Sordariomycetidae</taxon>
        <taxon>Ophiostomatales</taxon>
        <taxon>Ophiostomataceae</taxon>
        <taxon>Sporothrix</taxon>
    </lineage>
</organism>
<comment type="caution">
    <text evidence="1">The sequence shown here is derived from an EMBL/GenBank/DDBJ whole genome shotgun (WGS) entry which is preliminary data.</text>
</comment>
<accession>A0ABP0B0M3</accession>
<keyword evidence="2" id="KW-1185">Reference proteome</keyword>
<dbReference type="EMBL" id="CAWUHD010000010">
    <property type="protein sequence ID" value="CAK7213053.1"/>
    <property type="molecule type" value="Genomic_DNA"/>
</dbReference>
<proteinExistence type="predicted"/>
<dbReference type="Proteomes" id="UP001642482">
    <property type="component" value="Unassembled WGS sequence"/>
</dbReference>
<reference evidence="1 2" key="1">
    <citation type="submission" date="2024-01" db="EMBL/GenBank/DDBJ databases">
        <authorList>
            <person name="Allen C."/>
            <person name="Tagirdzhanova G."/>
        </authorList>
    </citation>
    <scope>NUCLEOTIDE SEQUENCE [LARGE SCALE GENOMIC DNA]</scope>
</reference>
<evidence type="ECO:0000313" key="1">
    <source>
        <dbReference type="EMBL" id="CAK7213053.1"/>
    </source>
</evidence>
<gene>
    <name evidence="1" type="ORF">SEUCBS140593_001717</name>
</gene>
<name>A0ABP0B0M3_9PEZI</name>
<sequence length="131" mass="14840">MTTLLTNGTVIMGPVRLAHFEKLHSETVESLNNGMALSHTELLQRRQSPEEIAELIEDFVDVFLVLAATEVSGEFAKISTEIDKMFIGDDVAWWDWDEYYRVHYQTKGGANEEIESFARGRCNPTSLMGLK</sequence>
<evidence type="ECO:0000313" key="2">
    <source>
        <dbReference type="Proteomes" id="UP001642482"/>
    </source>
</evidence>